<dbReference type="Proteomes" id="UP001457282">
    <property type="component" value="Unassembled WGS sequence"/>
</dbReference>
<dbReference type="InterPro" id="IPR001878">
    <property type="entry name" value="Znf_CCHC"/>
</dbReference>
<feature type="region of interest" description="Disordered" evidence="3">
    <location>
        <begin position="270"/>
        <end position="321"/>
    </location>
</feature>
<dbReference type="InterPro" id="IPR016158">
    <property type="entry name" value="Cullin_homology"/>
</dbReference>
<dbReference type="GO" id="GO:0031625">
    <property type="term" value="F:ubiquitin protein ligase binding"/>
    <property type="evidence" value="ECO:0007669"/>
    <property type="project" value="InterPro"/>
</dbReference>
<comment type="similarity">
    <text evidence="1 2">Belongs to the cullin family.</text>
</comment>
<dbReference type="GO" id="GO:0030154">
    <property type="term" value="P:cell differentiation"/>
    <property type="evidence" value="ECO:0007669"/>
    <property type="project" value="UniProtKB-KW"/>
</dbReference>
<gene>
    <name evidence="5" type="ORF">M0R45_007514</name>
</gene>
<keyword evidence="6" id="KW-1185">Reference proteome</keyword>
<dbReference type="Pfam" id="PF07651">
    <property type="entry name" value="ANTH"/>
    <property type="match status" value="1"/>
</dbReference>
<dbReference type="GO" id="GO:0009908">
    <property type="term" value="P:flower development"/>
    <property type="evidence" value="ECO:0007669"/>
    <property type="project" value="UniProtKB-KW"/>
</dbReference>
<dbReference type="SMART" id="SM00343">
    <property type="entry name" value="ZnF_C2HC"/>
    <property type="match status" value="5"/>
</dbReference>
<dbReference type="InterPro" id="IPR011417">
    <property type="entry name" value="ANTH_dom"/>
</dbReference>
<dbReference type="InterPro" id="IPR008942">
    <property type="entry name" value="ENTH_VHS"/>
</dbReference>
<name>A0AAW1Y0Z2_RUBAR</name>
<dbReference type="Gene3D" id="1.20.1310.10">
    <property type="entry name" value="Cullin Repeats"/>
    <property type="match status" value="1"/>
</dbReference>
<evidence type="ECO:0000313" key="6">
    <source>
        <dbReference type="Proteomes" id="UP001457282"/>
    </source>
</evidence>
<dbReference type="AlphaFoldDB" id="A0AAW1Y0Z2"/>
<evidence type="ECO:0000313" key="5">
    <source>
        <dbReference type="EMBL" id="KAK9941820.1"/>
    </source>
</evidence>
<evidence type="ECO:0000256" key="1">
    <source>
        <dbReference type="PROSITE-ProRule" id="PRU00330"/>
    </source>
</evidence>
<evidence type="ECO:0000259" key="4">
    <source>
        <dbReference type="PROSITE" id="PS50069"/>
    </source>
</evidence>
<dbReference type="GO" id="GO:0008270">
    <property type="term" value="F:zinc ion binding"/>
    <property type="evidence" value="ECO:0007669"/>
    <property type="project" value="InterPro"/>
</dbReference>
<dbReference type="PROSITE" id="PS50069">
    <property type="entry name" value="CULLIN_2"/>
    <property type="match status" value="1"/>
</dbReference>
<evidence type="ECO:0000256" key="2">
    <source>
        <dbReference type="RuleBase" id="RU003829"/>
    </source>
</evidence>
<reference evidence="5 6" key="1">
    <citation type="journal article" date="2023" name="G3 (Bethesda)">
        <title>A chromosome-length genome assembly and annotation of blackberry (Rubus argutus, cv. 'Hillquist').</title>
        <authorList>
            <person name="Bruna T."/>
            <person name="Aryal R."/>
            <person name="Dudchenko O."/>
            <person name="Sargent D.J."/>
            <person name="Mead D."/>
            <person name="Buti M."/>
            <person name="Cavallini A."/>
            <person name="Hytonen T."/>
            <person name="Andres J."/>
            <person name="Pham M."/>
            <person name="Weisz D."/>
            <person name="Mascagni F."/>
            <person name="Usai G."/>
            <person name="Natali L."/>
            <person name="Bassil N."/>
            <person name="Fernandez G.E."/>
            <person name="Lomsadze A."/>
            <person name="Armour M."/>
            <person name="Olukolu B."/>
            <person name="Poorten T."/>
            <person name="Britton C."/>
            <person name="Davik J."/>
            <person name="Ashrafi H."/>
            <person name="Aiden E.L."/>
            <person name="Borodovsky M."/>
            <person name="Worthington M."/>
        </authorList>
    </citation>
    <scope>NUCLEOTIDE SEQUENCE [LARGE SCALE GENOMIC DNA]</scope>
    <source>
        <strain evidence="5">PI 553951</strain>
    </source>
</reference>
<comment type="caution">
    <text evidence="5">The sequence shown here is derived from an EMBL/GenBank/DDBJ whole genome shotgun (WGS) entry which is preliminary data.</text>
</comment>
<dbReference type="GO" id="GO:0003676">
    <property type="term" value="F:nucleic acid binding"/>
    <property type="evidence" value="ECO:0007669"/>
    <property type="project" value="InterPro"/>
</dbReference>
<dbReference type="GO" id="GO:0006511">
    <property type="term" value="P:ubiquitin-dependent protein catabolic process"/>
    <property type="evidence" value="ECO:0007669"/>
    <property type="project" value="InterPro"/>
</dbReference>
<dbReference type="InterPro" id="IPR045093">
    <property type="entry name" value="Cullin"/>
</dbReference>
<dbReference type="Pfam" id="PF00888">
    <property type="entry name" value="Cullin"/>
    <property type="match status" value="1"/>
</dbReference>
<dbReference type="InterPro" id="IPR036317">
    <property type="entry name" value="Cullin_homology_sf"/>
</dbReference>
<dbReference type="SUPFAM" id="SSF57756">
    <property type="entry name" value="Retrovirus zinc finger-like domains"/>
    <property type="match status" value="2"/>
</dbReference>
<feature type="compositionally biased region" description="Low complexity" evidence="3">
    <location>
        <begin position="305"/>
        <end position="317"/>
    </location>
</feature>
<feature type="domain" description="Cullin family profile" evidence="4">
    <location>
        <begin position="391"/>
        <end position="443"/>
    </location>
</feature>
<evidence type="ECO:0000256" key="3">
    <source>
        <dbReference type="SAM" id="MobiDB-lite"/>
    </source>
</evidence>
<dbReference type="PANTHER" id="PTHR11932">
    <property type="entry name" value="CULLIN"/>
    <property type="match status" value="1"/>
</dbReference>
<dbReference type="InterPro" id="IPR001373">
    <property type="entry name" value="Cullin_N"/>
</dbReference>
<proteinExistence type="inferred from homology"/>
<dbReference type="Gene3D" id="1.25.40.90">
    <property type="match status" value="1"/>
</dbReference>
<dbReference type="SUPFAM" id="SSF75632">
    <property type="entry name" value="Cullin homology domain"/>
    <property type="match status" value="1"/>
</dbReference>
<dbReference type="EMBL" id="JBEDUW010000002">
    <property type="protein sequence ID" value="KAK9941820.1"/>
    <property type="molecule type" value="Genomic_DNA"/>
</dbReference>
<organism evidence="5 6">
    <name type="scientific">Rubus argutus</name>
    <name type="common">Southern blackberry</name>
    <dbReference type="NCBI Taxonomy" id="59490"/>
    <lineage>
        <taxon>Eukaryota</taxon>
        <taxon>Viridiplantae</taxon>
        <taxon>Streptophyta</taxon>
        <taxon>Embryophyta</taxon>
        <taxon>Tracheophyta</taxon>
        <taxon>Spermatophyta</taxon>
        <taxon>Magnoliopsida</taxon>
        <taxon>eudicotyledons</taxon>
        <taxon>Gunneridae</taxon>
        <taxon>Pentapetalae</taxon>
        <taxon>rosids</taxon>
        <taxon>fabids</taxon>
        <taxon>Rosales</taxon>
        <taxon>Rosaceae</taxon>
        <taxon>Rosoideae</taxon>
        <taxon>Rosoideae incertae sedis</taxon>
        <taxon>Rubus</taxon>
    </lineage>
</organism>
<dbReference type="GO" id="GO:0005543">
    <property type="term" value="F:phospholipid binding"/>
    <property type="evidence" value="ECO:0007669"/>
    <property type="project" value="InterPro"/>
</dbReference>
<protein>
    <recommendedName>
        <fullName evidence="4">Cullin family profile domain-containing protein</fullName>
    </recommendedName>
</protein>
<accession>A0AAW1Y0Z2</accession>
<dbReference type="Gene3D" id="4.10.60.10">
    <property type="entry name" value="Zinc finger, CCHC-type"/>
    <property type="match status" value="2"/>
</dbReference>
<dbReference type="InterPro" id="IPR036875">
    <property type="entry name" value="Znf_CCHC_sf"/>
</dbReference>
<sequence>MSALTACCDGSITEERNGDSRGWLARTVGKEKHATLGDGSTECLACGKRGHTVDTCFRIHKCQICGKHGHLTSTCYQNLEYMSQHVFPQNRSLSSIGSSLKCQICSKKGHTASKCFYRADVPADHLSLFIPTCQICGLKGHTAAKCFYRADVSADHPSLFIPTCQICGLKCHVALNCPHRTTFAYQVSESPTSLTALTALSAGSYNGNHTQSQGGYACFPGGFCPNNGASNTSVNNEVWIRDSQRIPIPAAAVHLNQLPTELMRDHNSAAVVSTRSDDSAGTGGNGNNGNNVGSHNGEENDDYDSGSNSAGSENASNHGCNSDFVDGSHMVTCEEDNSNADINGGQNSLAFNNDKAFQKALNFSLKFFINLIARSPEFISLFVDDMLQKGLRGVSEEDVEVVLEKQHLAKQLLSSKTVSDDAERSLILKLKTMCGYQFTSKLTGADLSNDMTGDAYTMKKLKKLEMLQRGQVEHVKAERNPYTWECAHMGIFTELGVLYARYRPEKLMDNPKLVSASDVITEEVKNMAEAIAEEWKPKLNIFDMVTSYGNSLEAHAFLQLLATWDYSTWIRSYALFLEERLECCCVLKFDVEMDRPRTKDLNTAELLEHLPALQQFLFRIWLPATRSIGS</sequence>